<comment type="caution">
    <text evidence="1">The sequence shown here is derived from an EMBL/GenBank/DDBJ whole genome shotgun (WGS) entry which is preliminary data.</text>
</comment>
<dbReference type="AlphaFoldDB" id="A0A246JJB3"/>
<proteinExistence type="predicted"/>
<evidence type="ECO:0000313" key="2">
    <source>
        <dbReference type="Proteomes" id="UP000197361"/>
    </source>
</evidence>
<gene>
    <name evidence="1" type="ORF">CDQ92_20415</name>
</gene>
<dbReference type="EMBL" id="NISK01000011">
    <property type="protein sequence ID" value="OWQ92349.1"/>
    <property type="molecule type" value="Genomic_DNA"/>
</dbReference>
<accession>A0A246JJB3</accession>
<protein>
    <submittedName>
        <fullName evidence="1">Uncharacterized protein</fullName>
    </submittedName>
</protein>
<dbReference type="Proteomes" id="UP000197361">
    <property type="component" value="Unassembled WGS sequence"/>
</dbReference>
<name>A0A246JJB3_9SPHN</name>
<evidence type="ECO:0000313" key="1">
    <source>
        <dbReference type="EMBL" id="OWQ92349.1"/>
    </source>
</evidence>
<keyword evidence="2" id="KW-1185">Reference proteome</keyword>
<reference evidence="1 2" key="1">
    <citation type="journal article" date="2010" name="Int. J. Syst. Evol. Microbiol.">
        <title>Sphingopyxis bauzanensis sp. nov., a psychrophilic bacterium isolated from soil.</title>
        <authorList>
            <person name="Zhang D.C."/>
            <person name="Liu H.C."/>
            <person name="Xin Y.H."/>
            <person name="Zhou Y.G."/>
            <person name="Schinner F."/>
            <person name="Margesin R."/>
        </authorList>
    </citation>
    <scope>NUCLEOTIDE SEQUENCE [LARGE SCALE GENOMIC DNA]</scope>
    <source>
        <strain evidence="1 2">DSM 22271</strain>
    </source>
</reference>
<sequence>MGGSSDISISCGIAALSDADDAITVNGNPSVDAGFFVTAGTVDDWIAENTDDQIHEKVDGLVDPFKDFVAPDNSTPRDYDCTTSGKGQGKVVSASLLPGTYDAIDTSCNTVLASGIYVIDGGNLKINAQHSFVGTGVMFVLKNGASVEINGGAEIALTAPTVSQLAQMGITDERLAGMLVFEDPGSEGGDSKINGNASTVLNGKFYLSKSSVEMTGTAKVTSQCLMIVADKIKLSGNGTLGSFCPPGQAISEADSVGRATGRVYLVS</sequence>
<organism evidence="1 2">
    <name type="scientific">Sphingopyxis bauzanensis</name>
    <dbReference type="NCBI Taxonomy" id="651663"/>
    <lineage>
        <taxon>Bacteria</taxon>
        <taxon>Pseudomonadati</taxon>
        <taxon>Pseudomonadota</taxon>
        <taxon>Alphaproteobacteria</taxon>
        <taxon>Sphingomonadales</taxon>
        <taxon>Sphingomonadaceae</taxon>
        <taxon>Sphingopyxis</taxon>
    </lineage>
</organism>